<evidence type="ECO:0000313" key="2">
    <source>
        <dbReference type="Proteomes" id="UP000638732"/>
    </source>
</evidence>
<dbReference type="EMBL" id="WWEO01000044">
    <property type="protein sequence ID" value="NCD71230.1"/>
    <property type="molecule type" value="Genomic_DNA"/>
</dbReference>
<dbReference type="Proteomes" id="UP000638732">
    <property type="component" value="Unassembled WGS sequence"/>
</dbReference>
<reference evidence="1" key="2">
    <citation type="submission" date="2020-10" db="EMBL/GenBank/DDBJ databases">
        <title>Mucilaginibacter sp. nov., isolated from soil.</title>
        <authorList>
            <person name="Jeon C.O."/>
        </authorList>
    </citation>
    <scope>NUCLEOTIDE SEQUENCE</scope>
    <source>
        <strain evidence="1">R11</strain>
    </source>
</reference>
<protein>
    <submittedName>
        <fullName evidence="1">Uncharacterized protein</fullName>
    </submittedName>
</protein>
<gene>
    <name evidence="1" type="ORF">GSY63_17820</name>
</gene>
<dbReference type="RefSeq" id="WP_166587199.1">
    <property type="nucleotide sequence ID" value="NZ_WWEO01000044.1"/>
</dbReference>
<accession>A0A966DU13</accession>
<sequence>MFTEEFFIDVELMQGLTRLQVEEVTAEAQAVLQILLFTIDFYNGKGFTTLTLQLVNGKWYDRDSRFTDGEYYMLYGDGNLNLNYESPLSQDDINRIGAAIANYMIVKLVAQMSLFVPVFPDPKFN</sequence>
<organism evidence="1 2">
    <name type="scientific">Mucilaginibacter agri</name>
    <dbReference type="NCBI Taxonomy" id="2695265"/>
    <lineage>
        <taxon>Bacteria</taxon>
        <taxon>Pseudomonadati</taxon>
        <taxon>Bacteroidota</taxon>
        <taxon>Sphingobacteriia</taxon>
        <taxon>Sphingobacteriales</taxon>
        <taxon>Sphingobacteriaceae</taxon>
        <taxon>Mucilaginibacter</taxon>
    </lineage>
</organism>
<evidence type="ECO:0000313" key="1">
    <source>
        <dbReference type="EMBL" id="NCD71230.1"/>
    </source>
</evidence>
<proteinExistence type="predicted"/>
<reference evidence="1" key="1">
    <citation type="submission" date="2020-01" db="EMBL/GenBank/DDBJ databases">
        <authorList>
            <person name="Seo Y.L."/>
        </authorList>
    </citation>
    <scope>NUCLEOTIDE SEQUENCE</scope>
    <source>
        <strain evidence="1">R11</strain>
    </source>
</reference>
<name>A0A966DU13_9SPHI</name>
<dbReference type="AlphaFoldDB" id="A0A966DU13"/>
<keyword evidence="2" id="KW-1185">Reference proteome</keyword>
<comment type="caution">
    <text evidence="1">The sequence shown here is derived from an EMBL/GenBank/DDBJ whole genome shotgun (WGS) entry which is preliminary data.</text>
</comment>